<dbReference type="Pfam" id="PF19081">
    <property type="entry name" value="Ig_7"/>
    <property type="match status" value="6"/>
</dbReference>
<keyword evidence="1" id="KW-0732">Signal</keyword>
<dbReference type="EMBL" id="QTJV01000001">
    <property type="protein sequence ID" value="RFM36526.1"/>
    <property type="molecule type" value="Genomic_DNA"/>
</dbReference>
<organism evidence="3 4">
    <name type="scientific">Chitinophaga silvisoli</name>
    <dbReference type="NCBI Taxonomy" id="2291814"/>
    <lineage>
        <taxon>Bacteria</taxon>
        <taxon>Pseudomonadati</taxon>
        <taxon>Bacteroidota</taxon>
        <taxon>Chitinophagia</taxon>
        <taxon>Chitinophagales</taxon>
        <taxon>Chitinophagaceae</taxon>
        <taxon>Chitinophaga</taxon>
    </lineage>
</organism>
<feature type="domain" description="Ig-like" evidence="2">
    <location>
        <begin position="643"/>
        <end position="717"/>
    </location>
</feature>
<dbReference type="InterPro" id="IPR011050">
    <property type="entry name" value="Pectin_lyase_fold/virulence"/>
</dbReference>
<dbReference type="NCBIfam" id="TIGR04131">
    <property type="entry name" value="Bac_Flav_CTERM"/>
    <property type="match status" value="1"/>
</dbReference>
<keyword evidence="4" id="KW-1185">Reference proteome</keyword>
<feature type="signal peptide" evidence="1">
    <location>
        <begin position="1"/>
        <end position="20"/>
    </location>
</feature>
<name>A0A3E1P8K2_9BACT</name>
<dbReference type="Gene3D" id="2.60.40.10">
    <property type="entry name" value="Immunoglobulins"/>
    <property type="match status" value="1"/>
</dbReference>
<dbReference type="AlphaFoldDB" id="A0A3E1P8K2"/>
<dbReference type="SUPFAM" id="SSF51126">
    <property type="entry name" value="Pectin lyase-like"/>
    <property type="match status" value="1"/>
</dbReference>
<accession>A0A3E1P8K2</accession>
<dbReference type="InterPro" id="IPR044023">
    <property type="entry name" value="Ig_7"/>
</dbReference>
<dbReference type="SUPFAM" id="SSF49299">
    <property type="entry name" value="PKD domain"/>
    <property type="match status" value="1"/>
</dbReference>
<feature type="domain" description="Ig-like" evidence="2">
    <location>
        <begin position="487"/>
        <end position="561"/>
    </location>
</feature>
<evidence type="ECO:0000313" key="4">
    <source>
        <dbReference type="Proteomes" id="UP000261174"/>
    </source>
</evidence>
<dbReference type="OrthoDB" id="1652165at2"/>
<dbReference type="InterPro" id="IPR035986">
    <property type="entry name" value="PKD_dom_sf"/>
</dbReference>
<dbReference type="Proteomes" id="UP000261174">
    <property type="component" value="Unassembled WGS sequence"/>
</dbReference>
<feature type="domain" description="Ig-like" evidence="2">
    <location>
        <begin position="564"/>
        <end position="637"/>
    </location>
</feature>
<evidence type="ECO:0000256" key="1">
    <source>
        <dbReference type="SAM" id="SignalP"/>
    </source>
</evidence>
<sequence length="1124" mass="116741">MSKPTSLCLWLIIALFPVQAAYAFNRIYVNVNNPIPGTGSSWATAYNDLATALAAGNQADTFWVAQGTYLPTTTGDRTIAFAPKPSQVIYGGFNGTEVLLSQRNWKTNVTILSGDIGTAGIASDNSYNVVRIINATVDGVTIRDGQADDGFPALTANQFNTGAGMCLYADAAAPTVAATVVNCTFTNNYAIYGAGLGILGVASGTTQPYLASKVSKCIFIGNTAHTAGGGIAVSYQGACWGNDYTDNSIFIGNKASSGHGSVIANILDGTTTQHRPWMDNVVFWDNGEDLAYNALTNGATGSPYIEFAIIWRPGAKYAASNFSDANITWHDSDIYVDDANLPASNINSDPQFVDGPNYDFHVAACSPVIDATILPAVGSSTTDYDGNPRVVKTVDMGIYESTKTISAAPTVAIQSFCQNTTATPLVATGDNLLWYTASSGGTGSATAPTPLTTSTGTTYYYVTQTVAGACESARSPLQVTVSPGSAAPIVSDVVYCIGATATPLTATGVNLTWYLYASGGSGSTIAPTPNTSVNGTTYYYVTQTETGSCESARTPIKVTVTNNPPLPVVSDVRYCEGATPAALTATGTNLMWYTSATGGIGTATAPTPSTAVNGSTTYYVTQNTGCESERAALTVTIGSQATPPVTHDLTYCQHAAVGMLSASGTNLLWYTTATGGTGTATAPVPQTSATGATVYYVTQQDAGGCESERATLTVTVNAQPAAPVVADIDYCLNEVVPPLTATGTSLQWYTSAAGGTGTANAPIPVTLSTGSTTYYVTQNTGCESDRAALTVTINTAASPVVAPLTLCQYATAEALEATGTSLLWYTSATGGTGSATAPVPSTLVTGTTTYYVSQTDGCESARAPMTVTVVKSPQADFTTSGGCAGTPMKVTLIPDGSATAIYTWNFYNAIDVTGNDPGPYEVMWRDPGDYTVKLTIYDGACESKVEKVVTVGLAPEVSVTPAMGSYCINDTVTLRATGAETYEWSPATYLSSEKGNHVTATFRGDISYTVKGTDAGGCVGTAEVYLGLSADCKIYYILPTAFSPNGDGLNDVFRVKTSDIPVAFMMRVFNRLGQLVFETHDISEGWSGLQKGQEAPLGAYVYMISAVTSEGKHVEQSGSVVVTR</sequence>
<evidence type="ECO:0000259" key="2">
    <source>
        <dbReference type="Pfam" id="PF19081"/>
    </source>
</evidence>
<feature type="domain" description="Ig-like" evidence="2">
    <location>
        <begin position="407"/>
        <end position="483"/>
    </location>
</feature>
<dbReference type="Pfam" id="PF13585">
    <property type="entry name" value="CHU_C"/>
    <property type="match status" value="1"/>
</dbReference>
<feature type="domain" description="Ig-like" evidence="2">
    <location>
        <begin position="720"/>
        <end position="794"/>
    </location>
</feature>
<dbReference type="InterPro" id="IPR013783">
    <property type="entry name" value="Ig-like_fold"/>
</dbReference>
<reference evidence="3 4" key="1">
    <citation type="submission" date="2018-08" db="EMBL/GenBank/DDBJ databases">
        <title>Chitinophaga sp. K20C18050901, a novel bacterium isolated from forest soil.</title>
        <authorList>
            <person name="Wang C."/>
        </authorList>
    </citation>
    <scope>NUCLEOTIDE SEQUENCE [LARGE SCALE GENOMIC DNA]</scope>
    <source>
        <strain evidence="3 4">K20C18050901</strain>
    </source>
</reference>
<dbReference type="InterPro" id="IPR026341">
    <property type="entry name" value="T9SS_type_B"/>
</dbReference>
<evidence type="ECO:0000313" key="3">
    <source>
        <dbReference type="EMBL" id="RFM36526.1"/>
    </source>
</evidence>
<dbReference type="RefSeq" id="WP_116851848.1">
    <property type="nucleotide sequence ID" value="NZ_QTJV01000001.1"/>
</dbReference>
<proteinExistence type="predicted"/>
<comment type="caution">
    <text evidence="3">The sequence shown here is derived from an EMBL/GenBank/DDBJ whole genome shotgun (WGS) entry which is preliminary data.</text>
</comment>
<feature type="domain" description="Ig-like" evidence="2">
    <location>
        <begin position="799"/>
        <end position="869"/>
    </location>
</feature>
<gene>
    <name evidence="3" type="ORF">DXN04_03220</name>
</gene>
<feature type="chain" id="PRO_5017771787" evidence="1">
    <location>
        <begin position="21"/>
        <end position="1124"/>
    </location>
</feature>
<protein>
    <submittedName>
        <fullName evidence="3">Gliding motility-associated C-terminal domain-containing protein</fullName>
    </submittedName>
</protein>